<evidence type="ECO:0000313" key="3">
    <source>
        <dbReference type="Proteomes" id="UP000008456"/>
    </source>
</evidence>
<dbReference type="EMBL" id="AP012200">
    <property type="protein sequence ID" value="BAK20848.1"/>
    <property type="molecule type" value="Genomic_DNA"/>
</dbReference>
<dbReference type="OrthoDB" id="5695313at2"/>
<feature type="transmembrane region" description="Helical" evidence="1">
    <location>
        <begin position="232"/>
        <end position="250"/>
    </location>
</feature>
<evidence type="ECO:0000256" key="1">
    <source>
        <dbReference type="SAM" id="Phobius"/>
    </source>
</evidence>
<feature type="transmembrane region" description="Helical" evidence="1">
    <location>
        <begin position="481"/>
        <end position="498"/>
    </location>
</feature>
<feature type="transmembrane region" description="Helical" evidence="1">
    <location>
        <begin position="286"/>
        <end position="306"/>
    </location>
</feature>
<keyword evidence="1" id="KW-1133">Transmembrane helix</keyword>
<accession>F3Y8M0</accession>
<keyword evidence="1" id="KW-0472">Membrane</keyword>
<dbReference type="STRING" id="940190.MPTP_0364"/>
<protein>
    <submittedName>
        <fullName evidence="2">Integral membrane protein</fullName>
    </submittedName>
</protein>
<name>F3Y8M0_MELPT</name>
<dbReference type="AlphaFoldDB" id="F3Y8M0"/>
<feature type="transmembrane region" description="Helical" evidence="1">
    <location>
        <begin position="37"/>
        <end position="54"/>
    </location>
</feature>
<dbReference type="Proteomes" id="UP000008456">
    <property type="component" value="Chromosome"/>
</dbReference>
<proteinExistence type="predicted"/>
<sequence>MRPKIIHTINYLFFLAILLILWNAIRSQNFDLSQLTNKFLFFILLIGLLIIFMTQKSTNEKKRFIKFLFFFKENARICQVIVFVSLILIQMLIILNYTGEFNWDVSLISRINKAPSSNINNYLSQNPNNALYFFILSFFSRIQNFIFLDSDSLWNYFQLINCLILDLSFLLLFQTATIIFNKKTAYIVFYLSLFSLGFSPWILVPYTDTIAFFLTSCVFFIYSLLQHNLEKNRYLFVLLLDIFLGLFVGFEFLLKPSSIVFLIALPIISLFVQNKRTDKNLTWKKGMLTILFVFSFFCIFLSFSYVKNHQNLVSFETEQNQAKPCLFFMMMGLHGTGGFNGEDTAKILSIPTREQKIAYAKKEIIHRLKDYGPMGYVKFLFNKYAYNTQNGDFGWSKDGKPIFNKPAKNKFQLFIHEVYSYQHARNKDLRFFMQCIWLVVLVGMLFSYKEIKNAKIGLILKLSILGGLLFLLLFEGGRSRYLIQYLPMFYLLAGLGYARHFSISDEQPVF</sequence>
<gene>
    <name evidence="2" type="ordered locus">MPTP_0364</name>
</gene>
<feature type="transmembrane region" description="Helical" evidence="1">
    <location>
        <begin position="458"/>
        <end position="475"/>
    </location>
</feature>
<evidence type="ECO:0000313" key="2">
    <source>
        <dbReference type="EMBL" id="BAK20848.1"/>
    </source>
</evidence>
<reference evidence="2 3" key="1">
    <citation type="journal article" date="2011" name="J. Bacteriol.">
        <title>Complete genome sequence of Melissococcus plutonius ATCC 35311.</title>
        <authorList>
            <person name="Okumura K."/>
            <person name="Arai R."/>
            <person name="Okura M."/>
            <person name="Kirikae T."/>
            <person name="Takamatsu D."/>
            <person name="Osaki M."/>
            <person name="Miyoshi-Akiyama T."/>
        </authorList>
    </citation>
    <scope>NUCLEOTIDE SEQUENCE [LARGE SCALE GENOMIC DNA]</scope>
    <source>
        <strain evidence="3">ATCC 35311 / CIP 104052 / LMG 20360 / NCIMB 702443</strain>
    </source>
</reference>
<organism evidence="2 3">
    <name type="scientific">Melissococcus plutonius (strain ATCC 35311 / DSM 29964 / CIP 104052 / LMG 20360 / NCIMB 702443)</name>
    <dbReference type="NCBI Taxonomy" id="940190"/>
    <lineage>
        <taxon>Bacteria</taxon>
        <taxon>Bacillati</taxon>
        <taxon>Bacillota</taxon>
        <taxon>Bacilli</taxon>
        <taxon>Lactobacillales</taxon>
        <taxon>Enterococcaceae</taxon>
        <taxon>Melissococcus</taxon>
    </lineage>
</organism>
<feature type="transmembrane region" description="Helical" evidence="1">
    <location>
        <begin position="75"/>
        <end position="97"/>
    </location>
</feature>
<keyword evidence="1" id="KW-0812">Transmembrane</keyword>
<dbReference type="HOGENOM" id="CLU_024626_3_0_9"/>
<feature type="transmembrane region" description="Helical" evidence="1">
    <location>
        <begin position="185"/>
        <end position="203"/>
    </location>
</feature>
<feature type="transmembrane region" description="Helical" evidence="1">
    <location>
        <begin position="429"/>
        <end position="446"/>
    </location>
</feature>
<feature type="transmembrane region" description="Helical" evidence="1">
    <location>
        <begin position="153"/>
        <end position="173"/>
    </location>
</feature>
<keyword evidence="3" id="KW-1185">Reference proteome</keyword>
<reference key="2">
    <citation type="submission" date="2011-04" db="EMBL/GenBank/DDBJ databases">
        <title>Whole genome sequence of Melissococcus plutonius ATCC 35311.</title>
        <authorList>
            <person name="Okumura K."/>
            <person name="Arai R."/>
            <person name="Osaki M."/>
            <person name="Okura M."/>
            <person name="Kirikae T."/>
            <person name="Takamatsu D."/>
            <person name="Akiyama T."/>
        </authorList>
    </citation>
    <scope>NUCLEOTIDE SEQUENCE</scope>
    <source>
        <strain>ATCC 35311</strain>
    </source>
</reference>
<dbReference type="KEGG" id="mps:MPTP_0364"/>
<feature type="transmembrane region" description="Helical" evidence="1">
    <location>
        <begin position="209"/>
        <end position="225"/>
    </location>
</feature>